<name>A0A1H8VAD7_9BRAD</name>
<feature type="domain" description="TtsA-like Glycoside hydrolase family 108" evidence="2">
    <location>
        <begin position="11"/>
        <end position="100"/>
    </location>
</feature>
<dbReference type="Pfam" id="PF05838">
    <property type="entry name" value="Glyco_hydro_108"/>
    <property type="match status" value="1"/>
</dbReference>
<protein>
    <submittedName>
        <fullName evidence="3">Lysozyme family protein</fullName>
    </submittedName>
</protein>
<organism evidence="3 4">
    <name type="scientific">Rhodopseudomonas pseudopalustris</name>
    <dbReference type="NCBI Taxonomy" id="1513892"/>
    <lineage>
        <taxon>Bacteria</taxon>
        <taxon>Pseudomonadati</taxon>
        <taxon>Pseudomonadota</taxon>
        <taxon>Alphaproteobacteria</taxon>
        <taxon>Hyphomicrobiales</taxon>
        <taxon>Nitrobacteraceae</taxon>
        <taxon>Rhodopseudomonas</taxon>
    </lineage>
</organism>
<dbReference type="EMBL" id="FODT01000008">
    <property type="protein sequence ID" value="SEP12254.1"/>
    <property type="molecule type" value="Genomic_DNA"/>
</dbReference>
<proteinExistence type="predicted"/>
<dbReference type="CDD" id="cd13926">
    <property type="entry name" value="N-acetylmuramidase_GH108"/>
    <property type="match status" value="1"/>
</dbReference>
<keyword evidence="1" id="KW-0472">Membrane</keyword>
<keyword evidence="1" id="KW-0812">Transmembrane</keyword>
<gene>
    <name evidence="3" type="ORF">SAMN05444123_108152</name>
</gene>
<reference evidence="4" key="1">
    <citation type="submission" date="2016-10" db="EMBL/GenBank/DDBJ databases">
        <authorList>
            <person name="Varghese N."/>
            <person name="Submissions S."/>
        </authorList>
    </citation>
    <scope>NUCLEOTIDE SEQUENCE [LARGE SCALE GENOMIC DNA]</scope>
    <source>
        <strain evidence="4">DSM 123</strain>
    </source>
</reference>
<keyword evidence="4" id="KW-1185">Reference proteome</keyword>
<evidence type="ECO:0000313" key="4">
    <source>
        <dbReference type="Proteomes" id="UP000199615"/>
    </source>
</evidence>
<accession>A0A1H8VAD7</accession>
<feature type="transmembrane region" description="Helical" evidence="1">
    <location>
        <begin position="247"/>
        <end position="268"/>
    </location>
</feature>
<evidence type="ECO:0000259" key="2">
    <source>
        <dbReference type="Pfam" id="PF05838"/>
    </source>
</evidence>
<keyword evidence="1" id="KW-1133">Transmembrane helix</keyword>
<evidence type="ECO:0000256" key="1">
    <source>
        <dbReference type="SAM" id="Phobius"/>
    </source>
</evidence>
<dbReference type="SUPFAM" id="SSF53955">
    <property type="entry name" value="Lysozyme-like"/>
    <property type="match status" value="1"/>
</dbReference>
<dbReference type="OrthoDB" id="9815229at2"/>
<evidence type="ECO:0000313" key="3">
    <source>
        <dbReference type="EMBL" id="SEP12254.1"/>
    </source>
</evidence>
<dbReference type="RefSeq" id="WP_139202664.1">
    <property type="nucleotide sequence ID" value="NZ_FODT01000008.1"/>
</dbReference>
<dbReference type="InterPro" id="IPR023346">
    <property type="entry name" value="Lysozyme-like_dom_sf"/>
</dbReference>
<dbReference type="AlphaFoldDB" id="A0A1H8VAD7"/>
<dbReference type="Proteomes" id="UP000199615">
    <property type="component" value="Unassembled WGS sequence"/>
</dbReference>
<sequence length="294" mass="31563">MQPDFTKCMPIILRYEGGYSNHRRDPGGVTLEGVIQRVYDGYRARKGLPQRPLTADMRRTPEWIAERNDIYRLQYWNAIRGDELPEGVDLFLFDAAVNSGPFQAVKWLQRALKLNLVDGHLGEGTMAALHAHPDHDALIADMASRRLGMLKQLNTWGTFGEGWAARVASCKRIAQAWADGSVGPQPAAVHLIGGDAKAYASDVAQPAVDAGNSVKGGLGGTTIAAVLDGAKEQLAPLVGSSELVGKIFTALTLLSVVVGVGAFGYALWSAHKTKRAQRAIDGDLKADVPEGQPA</sequence>
<dbReference type="InterPro" id="IPR008565">
    <property type="entry name" value="TtsA-like_GH18_dom"/>
</dbReference>
<dbReference type="Gene3D" id="1.20.141.10">
    <property type="entry name" value="Chitosanase, subunit A, domain 1"/>
    <property type="match status" value="1"/>
</dbReference>